<organism evidence="1 2">
    <name type="scientific">Streptomyces boncukensis</name>
    <dbReference type="NCBI Taxonomy" id="2711219"/>
    <lineage>
        <taxon>Bacteria</taxon>
        <taxon>Bacillati</taxon>
        <taxon>Actinomycetota</taxon>
        <taxon>Actinomycetes</taxon>
        <taxon>Kitasatosporales</taxon>
        <taxon>Streptomycetaceae</taxon>
        <taxon>Streptomyces</taxon>
    </lineage>
</organism>
<evidence type="ECO:0000313" key="2">
    <source>
        <dbReference type="Proteomes" id="UP000477722"/>
    </source>
</evidence>
<dbReference type="InterPro" id="IPR016064">
    <property type="entry name" value="NAD/diacylglycerol_kinase_sf"/>
</dbReference>
<dbReference type="GO" id="GO:0016301">
    <property type="term" value="F:kinase activity"/>
    <property type="evidence" value="ECO:0007669"/>
    <property type="project" value="UniProtKB-KW"/>
</dbReference>
<sequence>MSAPELLVVVDPVARVTDGESARIARDVLCAGAPGAKVCWPRDRQEAARALARRGARRPVLVGDDRALLGAVHQLHRERDPYGPELAAVPVGSPAAVTVLRGLGVPGDVVAAARAVLAGAERPRDLLVDDGDGVVLGGLRIPAPGAGPPPAAGAVGTGPGSAARTPWRRVRRSLARVARAVEPVPDAPRAPLPQRLRVEADGELLADPDRPVAEVAVRTGPDGAGLAEVTVRPGRTAWARTVTVSGGPFRFAADAAVGGPVRARTWTVHPAAWRLVLPAGS</sequence>
<dbReference type="EMBL" id="JAAKZZ010000415">
    <property type="protein sequence ID" value="NGO72205.1"/>
    <property type="molecule type" value="Genomic_DNA"/>
</dbReference>
<keyword evidence="1" id="KW-0418">Kinase</keyword>
<accession>A0A6G4X3W7</accession>
<dbReference type="Proteomes" id="UP000477722">
    <property type="component" value="Unassembled WGS sequence"/>
</dbReference>
<dbReference type="Gene3D" id="3.40.50.10330">
    <property type="entry name" value="Probable inorganic polyphosphate/atp-NAD kinase, domain 1"/>
    <property type="match status" value="1"/>
</dbReference>
<dbReference type="AlphaFoldDB" id="A0A6G4X3W7"/>
<keyword evidence="1" id="KW-0808">Transferase</keyword>
<dbReference type="SUPFAM" id="SSF111331">
    <property type="entry name" value="NAD kinase/diacylglycerol kinase-like"/>
    <property type="match status" value="1"/>
</dbReference>
<evidence type="ECO:0000313" key="1">
    <source>
        <dbReference type="EMBL" id="NGO72205.1"/>
    </source>
</evidence>
<keyword evidence="2" id="KW-1185">Reference proteome</keyword>
<proteinExistence type="predicted"/>
<protein>
    <submittedName>
        <fullName evidence="1">Diacylglycerol kinase</fullName>
    </submittedName>
</protein>
<dbReference type="InterPro" id="IPR017438">
    <property type="entry name" value="ATP-NAD_kinase_N"/>
</dbReference>
<dbReference type="RefSeq" id="WP_165301883.1">
    <property type="nucleotide sequence ID" value="NZ_JAAKZZ010000415.1"/>
</dbReference>
<gene>
    <name evidence="1" type="ORF">G5C65_28425</name>
</gene>
<reference evidence="1 2" key="1">
    <citation type="submission" date="2020-02" db="EMBL/GenBank/DDBJ databases">
        <title>Whole-genome analyses of novel actinobacteria.</title>
        <authorList>
            <person name="Sahin N."/>
            <person name="Tatar D."/>
        </authorList>
    </citation>
    <scope>NUCLEOTIDE SEQUENCE [LARGE SCALE GENOMIC DNA]</scope>
    <source>
        <strain evidence="1 2">SB3404</strain>
    </source>
</reference>
<name>A0A6G4X3W7_9ACTN</name>
<comment type="caution">
    <text evidence="1">The sequence shown here is derived from an EMBL/GenBank/DDBJ whole genome shotgun (WGS) entry which is preliminary data.</text>
</comment>